<feature type="compositionally biased region" description="Low complexity" evidence="14">
    <location>
        <begin position="300"/>
        <end position="321"/>
    </location>
</feature>
<keyword evidence="10" id="KW-0408">Iron</keyword>
<dbReference type="GO" id="GO:0032357">
    <property type="term" value="F:oxidized purine DNA binding"/>
    <property type="evidence" value="ECO:0007669"/>
    <property type="project" value="TreeGrafter"/>
</dbReference>
<dbReference type="GO" id="GO:0000701">
    <property type="term" value="F:purine-specific mismatch base pair DNA N-glycosylase activity"/>
    <property type="evidence" value="ECO:0007669"/>
    <property type="project" value="UniProtKB-EC"/>
</dbReference>
<evidence type="ECO:0000256" key="10">
    <source>
        <dbReference type="ARBA" id="ARBA00023004"/>
    </source>
</evidence>
<dbReference type="STRING" id="587636.SAMN05216199_0347"/>
<dbReference type="GO" id="GO:0034039">
    <property type="term" value="F:8-oxo-7,8-dihydroguanine DNA N-glycosylase activity"/>
    <property type="evidence" value="ECO:0007669"/>
    <property type="project" value="TreeGrafter"/>
</dbReference>
<comment type="catalytic activity">
    <reaction evidence="1">
        <text>Hydrolyzes free adenine bases from 7,8-dihydro-8-oxoguanine:adenine mismatched double-stranded DNA, leaving an apurinic site.</text>
        <dbReference type="EC" id="3.2.2.31"/>
    </reaction>
</comment>
<dbReference type="InterPro" id="IPR011257">
    <property type="entry name" value="DNA_glycosylase"/>
</dbReference>
<dbReference type="AlphaFoldDB" id="A0A1H9XUK5"/>
<dbReference type="InterPro" id="IPR023170">
    <property type="entry name" value="HhH_base_excis_C"/>
</dbReference>
<dbReference type="Gene3D" id="1.10.1670.10">
    <property type="entry name" value="Helix-hairpin-Helix base-excision DNA repair enzymes (C-terminal)"/>
    <property type="match status" value="1"/>
</dbReference>
<dbReference type="InterPro" id="IPR000445">
    <property type="entry name" value="HhH_motif"/>
</dbReference>
<organism evidence="16 17">
    <name type="scientific">Pedococcus cremeus</name>
    <dbReference type="NCBI Taxonomy" id="587636"/>
    <lineage>
        <taxon>Bacteria</taxon>
        <taxon>Bacillati</taxon>
        <taxon>Actinomycetota</taxon>
        <taxon>Actinomycetes</taxon>
        <taxon>Micrococcales</taxon>
        <taxon>Intrasporangiaceae</taxon>
        <taxon>Pedococcus</taxon>
    </lineage>
</organism>
<evidence type="ECO:0000256" key="7">
    <source>
        <dbReference type="ARBA" id="ARBA00022723"/>
    </source>
</evidence>
<evidence type="ECO:0000256" key="13">
    <source>
        <dbReference type="ARBA" id="ARBA00023295"/>
    </source>
</evidence>
<keyword evidence="9" id="KW-0378">Hydrolase</keyword>
<feature type="region of interest" description="Disordered" evidence="14">
    <location>
        <begin position="293"/>
        <end position="321"/>
    </location>
</feature>
<evidence type="ECO:0000256" key="8">
    <source>
        <dbReference type="ARBA" id="ARBA00022763"/>
    </source>
</evidence>
<name>A0A1H9XUK5_9MICO</name>
<evidence type="ECO:0000256" key="3">
    <source>
        <dbReference type="ARBA" id="ARBA00008343"/>
    </source>
</evidence>
<keyword evidence="13" id="KW-0326">Glycosidase</keyword>
<keyword evidence="11" id="KW-0411">Iron-sulfur</keyword>
<dbReference type="CDD" id="cd00056">
    <property type="entry name" value="ENDO3c"/>
    <property type="match status" value="1"/>
</dbReference>
<evidence type="ECO:0000256" key="2">
    <source>
        <dbReference type="ARBA" id="ARBA00001966"/>
    </source>
</evidence>
<dbReference type="EMBL" id="FOHB01000012">
    <property type="protein sequence ID" value="SES49373.1"/>
    <property type="molecule type" value="Genomic_DNA"/>
</dbReference>
<dbReference type="InterPro" id="IPR003651">
    <property type="entry name" value="Endonuclease3_FeS-loop_motif"/>
</dbReference>
<dbReference type="GO" id="GO:0006284">
    <property type="term" value="P:base-excision repair"/>
    <property type="evidence" value="ECO:0007669"/>
    <property type="project" value="InterPro"/>
</dbReference>
<dbReference type="PANTHER" id="PTHR42944:SF1">
    <property type="entry name" value="ADENINE DNA GLYCOSYLASE"/>
    <property type="match status" value="1"/>
</dbReference>
<proteinExistence type="inferred from homology"/>
<dbReference type="SUPFAM" id="SSF48150">
    <property type="entry name" value="DNA-glycosylase"/>
    <property type="match status" value="1"/>
</dbReference>
<dbReference type="PROSITE" id="PS01155">
    <property type="entry name" value="ENDONUCLEASE_III_2"/>
    <property type="match status" value="1"/>
</dbReference>
<evidence type="ECO:0000259" key="15">
    <source>
        <dbReference type="SMART" id="SM00478"/>
    </source>
</evidence>
<keyword evidence="17" id="KW-1185">Reference proteome</keyword>
<evidence type="ECO:0000256" key="12">
    <source>
        <dbReference type="ARBA" id="ARBA00023204"/>
    </source>
</evidence>
<dbReference type="InterPro" id="IPR044298">
    <property type="entry name" value="MIG/MutY"/>
</dbReference>
<comment type="cofactor">
    <cofactor evidence="2">
        <name>[4Fe-4S] cluster</name>
        <dbReference type="ChEBI" id="CHEBI:49883"/>
    </cofactor>
</comment>
<accession>A0A1H9XUK5</accession>
<keyword evidence="12" id="KW-0234">DNA repair</keyword>
<dbReference type="RefSeq" id="WP_091762928.1">
    <property type="nucleotide sequence ID" value="NZ_FOHB01000012.1"/>
</dbReference>
<dbReference type="SMART" id="SM00478">
    <property type="entry name" value="ENDO3c"/>
    <property type="match status" value="1"/>
</dbReference>
<dbReference type="Pfam" id="PF00730">
    <property type="entry name" value="HhH-GPD"/>
    <property type="match status" value="1"/>
</dbReference>
<evidence type="ECO:0000256" key="4">
    <source>
        <dbReference type="ARBA" id="ARBA00012045"/>
    </source>
</evidence>
<keyword evidence="7" id="KW-0479">Metal-binding</keyword>
<evidence type="ECO:0000313" key="16">
    <source>
        <dbReference type="EMBL" id="SES49373.1"/>
    </source>
</evidence>
<evidence type="ECO:0000256" key="11">
    <source>
        <dbReference type="ARBA" id="ARBA00023014"/>
    </source>
</evidence>
<evidence type="ECO:0000313" key="17">
    <source>
        <dbReference type="Proteomes" id="UP000199019"/>
    </source>
</evidence>
<evidence type="ECO:0000256" key="6">
    <source>
        <dbReference type="ARBA" id="ARBA00022485"/>
    </source>
</evidence>
<dbReference type="EC" id="3.2.2.31" evidence="4"/>
<dbReference type="GO" id="GO:0035485">
    <property type="term" value="F:adenine/guanine mispair binding"/>
    <property type="evidence" value="ECO:0007669"/>
    <property type="project" value="TreeGrafter"/>
</dbReference>
<evidence type="ECO:0000256" key="1">
    <source>
        <dbReference type="ARBA" id="ARBA00000843"/>
    </source>
</evidence>
<comment type="similarity">
    <text evidence="3">Belongs to the Nth/MutY family.</text>
</comment>
<dbReference type="OrthoDB" id="9802365at2"/>
<protein>
    <recommendedName>
        <fullName evidence="5">Adenine DNA glycosylase</fullName>
        <ecNumber evidence="4">3.2.2.31</ecNumber>
    </recommendedName>
</protein>
<dbReference type="InterPro" id="IPR003265">
    <property type="entry name" value="HhH-GPD_domain"/>
</dbReference>
<dbReference type="InterPro" id="IPR004036">
    <property type="entry name" value="Endonuclease-III-like_CS2"/>
</dbReference>
<evidence type="ECO:0000256" key="9">
    <source>
        <dbReference type="ARBA" id="ARBA00022801"/>
    </source>
</evidence>
<dbReference type="GO" id="GO:0051539">
    <property type="term" value="F:4 iron, 4 sulfur cluster binding"/>
    <property type="evidence" value="ECO:0007669"/>
    <property type="project" value="UniProtKB-KW"/>
</dbReference>
<keyword evidence="6" id="KW-0004">4Fe-4S</keyword>
<dbReference type="FunFam" id="1.10.340.30:FF:000003">
    <property type="entry name" value="A/G-specific adenine glycosylase"/>
    <property type="match status" value="1"/>
</dbReference>
<dbReference type="SMART" id="SM00525">
    <property type="entry name" value="FES"/>
    <property type="match status" value="1"/>
</dbReference>
<dbReference type="Proteomes" id="UP000199019">
    <property type="component" value="Unassembled WGS sequence"/>
</dbReference>
<reference evidence="17" key="1">
    <citation type="submission" date="2016-10" db="EMBL/GenBank/DDBJ databases">
        <authorList>
            <person name="Varghese N."/>
            <person name="Submissions S."/>
        </authorList>
    </citation>
    <scope>NUCLEOTIDE SEQUENCE [LARGE SCALE GENOMIC DNA]</scope>
    <source>
        <strain evidence="17">CGMCC 1.6963</strain>
    </source>
</reference>
<sequence length="321" mass="34380">MSTPHEAAQLHSRLLGWFAEAARELPWRGGATPWGVFVSEVMLQQTPVVRVEPVWHEWMRRWPTPTALAAEAPGEAVRAWGRLGYPRRALRLHAAATAMRDEHGGEVPPTEAELLTLPGVGVYTAAAVAAFAFGERTTVVDTNIRRVLARARSAQQYPAPALTRAELALAASLVPEDREEAATWNVAVMELGALVCTARSPQCDACPIADLCAWRLAGSPAHDGPPRRGQAWHGTDRQARGALLAVLRESDGPVTRAALAAAVPDEVRRERCLDGLVSDGLVEPLARGRFQLPGASQAGPAPERAVEAPAVPEPAEARYAG</sequence>
<dbReference type="GO" id="GO:0046872">
    <property type="term" value="F:metal ion binding"/>
    <property type="evidence" value="ECO:0007669"/>
    <property type="project" value="UniProtKB-KW"/>
</dbReference>
<dbReference type="PANTHER" id="PTHR42944">
    <property type="entry name" value="ADENINE DNA GLYCOSYLASE"/>
    <property type="match status" value="1"/>
</dbReference>
<feature type="domain" description="HhH-GPD" evidence="15">
    <location>
        <begin position="42"/>
        <end position="194"/>
    </location>
</feature>
<dbReference type="Pfam" id="PF10576">
    <property type="entry name" value="EndIII_4Fe-2S"/>
    <property type="match status" value="1"/>
</dbReference>
<keyword evidence="8" id="KW-0227">DNA damage</keyword>
<dbReference type="GO" id="GO:0006298">
    <property type="term" value="P:mismatch repair"/>
    <property type="evidence" value="ECO:0007669"/>
    <property type="project" value="TreeGrafter"/>
</dbReference>
<dbReference type="Gene3D" id="1.10.340.30">
    <property type="entry name" value="Hypothetical protein, domain 2"/>
    <property type="match status" value="1"/>
</dbReference>
<gene>
    <name evidence="16" type="ORF">SAMN05216199_0347</name>
</gene>
<evidence type="ECO:0000256" key="5">
    <source>
        <dbReference type="ARBA" id="ARBA00022023"/>
    </source>
</evidence>
<evidence type="ECO:0000256" key="14">
    <source>
        <dbReference type="SAM" id="MobiDB-lite"/>
    </source>
</evidence>
<dbReference type="Pfam" id="PF00633">
    <property type="entry name" value="HHH"/>
    <property type="match status" value="1"/>
</dbReference>